<feature type="transmembrane region" description="Helical" evidence="1">
    <location>
        <begin position="115"/>
        <end position="135"/>
    </location>
</feature>
<dbReference type="Proteomes" id="UP000002774">
    <property type="component" value="Chromosome"/>
</dbReference>
<evidence type="ECO:0008006" key="4">
    <source>
        <dbReference type="Google" id="ProtNLM"/>
    </source>
</evidence>
<evidence type="ECO:0000256" key="1">
    <source>
        <dbReference type="SAM" id="Phobius"/>
    </source>
</evidence>
<name>H1Y4X9_9SPHI</name>
<proteinExistence type="predicted"/>
<dbReference type="OrthoDB" id="1049480at2"/>
<keyword evidence="3" id="KW-1185">Reference proteome</keyword>
<feature type="transmembrane region" description="Helical" evidence="1">
    <location>
        <begin position="178"/>
        <end position="207"/>
    </location>
</feature>
<accession>H1Y4X9</accession>
<feature type="transmembrane region" description="Helical" evidence="1">
    <location>
        <begin position="227"/>
        <end position="250"/>
    </location>
</feature>
<feature type="transmembrane region" description="Helical" evidence="1">
    <location>
        <begin position="34"/>
        <end position="53"/>
    </location>
</feature>
<keyword evidence="1" id="KW-0472">Membrane</keyword>
<keyword evidence="1" id="KW-0812">Transmembrane</keyword>
<evidence type="ECO:0000313" key="3">
    <source>
        <dbReference type="Proteomes" id="UP000002774"/>
    </source>
</evidence>
<dbReference type="eggNOG" id="COG1377">
    <property type="taxonomic scope" value="Bacteria"/>
</dbReference>
<keyword evidence="1" id="KW-1133">Transmembrane helix</keyword>
<dbReference type="RefSeq" id="WP_008509069.1">
    <property type="nucleotide sequence ID" value="NZ_CM001403.1"/>
</dbReference>
<reference evidence="2" key="1">
    <citation type="submission" date="2011-09" db="EMBL/GenBank/DDBJ databases">
        <title>The permanent draft genome of Mucilaginibacter paludis DSM 18603.</title>
        <authorList>
            <consortium name="US DOE Joint Genome Institute (JGI-PGF)"/>
            <person name="Lucas S."/>
            <person name="Han J."/>
            <person name="Lapidus A."/>
            <person name="Bruce D."/>
            <person name="Goodwin L."/>
            <person name="Pitluck S."/>
            <person name="Peters L."/>
            <person name="Kyrpides N."/>
            <person name="Mavromatis K."/>
            <person name="Ivanova N."/>
            <person name="Mikhailova N."/>
            <person name="Held B."/>
            <person name="Detter J.C."/>
            <person name="Tapia R."/>
            <person name="Han C."/>
            <person name="Land M."/>
            <person name="Hauser L."/>
            <person name="Markowitz V."/>
            <person name="Cheng J.-F."/>
            <person name="Hugenholtz P."/>
            <person name="Woyke T."/>
            <person name="Wu D."/>
            <person name="Tindall B."/>
            <person name="Brambilla E."/>
            <person name="Klenk H.-P."/>
            <person name="Eisen J.A."/>
        </authorList>
    </citation>
    <scope>NUCLEOTIDE SEQUENCE [LARGE SCALE GENOMIC DNA]</scope>
    <source>
        <strain evidence="2">DSM 18603</strain>
    </source>
</reference>
<dbReference type="EMBL" id="CM001403">
    <property type="protein sequence ID" value="EHQ28307.1"/>
    <property type="molecule type" value="Genomic_DNA"/>
</dbReference>
<feature type="transmembrane region" description="Helical" evidence="1">
    <location>
        <begin position="65"/>
        <end position="94"/>
    </location>
</feature>
<dbReference type="AlphaFoldDB" id="H1Y4X9"/>
<evidence type="ECO:0000313" key="2">
    <source>
        <dbReference type="EMBL" id="EHQ28307.1"/>
    </source>
</evidence>
<protein>
    <recommendedName>
        <fullName evidence="4">Glycerophosphoryl diester phosphodiesterase membrane domain-containing protein</fullName>
    </recommendedName>
</protein>
<gene>
    <name evidence="2" type="ORF">Mucpa_4216</name>
</gene>
<dbReference type="STRING" id="714943.Mucpa_4216"/>
<organism evidence="2 3">
    <name type="scientific">Mucilaginibacter paludis DSM 18603</name>
    <dbReference type="NCBI Taxonomy" id="714943"/>
    <lineage>
        <taxon>Bacteria</taxon>
        <taxon>Pseudomonadati</taxon>
        <taxon>Bacteroidota</taxon>
        <taxon>Sphingobacteriia</taxon>
        <taxon>Sphingobacteriales</taxon>
        <taxon>Sphingobacteriaceae</taxon>
        <taxon>Mucilaginibacter</taxon>
    </lineage>
</organism>
<sequence>MKQNIELDKIREFGDIISDTFVLIRQNFKPLLKAYFTICGVFMIGGILASIMYHTQHVYGDTPSLFSFAGTLSFLFGILNHTALVLTVICYFILYKEKGNQPPNIIEVWGYFRYYSLRVLGTQFILILAMCISALFCVVPAIYLFPIVSLVIPIMVIENANVEYSIKKAYHILKGDWWLTFGVLLLLAVIVLAAFAVIFTPPAIFWGVSQWLTGRALDTSFIIIRSIIFQACEVLGILPIIGITLVYYTLTEQKESNSLINRIQMFGKSNSGADEHQSEQY</sequence>
<dbReference type="HOGENOM" id="CLU_081217_0_0_10"/>
<feature type="transmembrane region" description="Helical" evidence="1">
    <location>
        <begin position="141"/>
        <end position="157"/>
    </location>
</feature>